<dbReference type="PANTHER" id="PTHR13420">
    <property type="entry name" value="UPF0235 PROTEIN C15ORF40"/>
    <property type="match status" value="1"/>
</dbReference>
<dbReference type="GO" id="GO:0005737">
    <property type="term" value="C:cytoplasm"/>
    <property type="evidence" value="ECO:0007669"/>
    <property type="project" value="TreeGrafter"/>
</dbReference>
<dbReference type="Gene3D" id="3.30.1200.10">
    <property type="entry name" value="YggU-like"/>
    <property type="match status" value="1"/>
</dbReference>
<protein>
    <submittedName>
        <fullName evidence="2">Uncharacterized protein</fullName>
    </submittedName>
</protein>
<proteinExistence type="inferred from homology"/>
<sequence length="74" mass="7664">MIVQVRVKPNARTSLLEPAADGSWVAHVKAPPVDGKANAELVGLVARHFGCPKAAVRIKVGGGARLKLVEVDAG</sequence>
<name>A0A6N8IUT2_9BURK</name>
<comment type="caution">
    <text evidence="2">The sequence shown here is derived from an EMBL/GenBank/DDBJ whole genome shotgun (WGS) entry which is preliminary data.</text>
</comment>
<evidence type="ECO:0000256" key="1">
    <source>
        <dbReference type="ARBA" id="ARBA00010364"/>
    </source>
</evidence>
<keyword evidence="3" id="KW-1185">Reference proteome</keyword>
<dbReference type="AlphaFoldDB" id="A0A6N8IUT2"/>
<dbReference type="SUPFAM" id="SSF69786">
    <property type="entry name" value="YggU-like"/>
    <property type="match status" value="1"/>
</dbReference>
<dbReference type="RefSeq" id="WP_181653972.1">
    <property type="nucleotide sequence ID" value="NZ_WSEL01000003.1"/>
</dbReference>
<evidence type="ECO:0000313" key="2">
    <source>
        <dbReference type="EMBL" id="MVQ29693.1"/>
    </source>
</evidence>
<accession>A0A6N8IUT2</accession>
<dbReference type="Pfam" id="PF02594">
    <property type="entry name" value="DUF167"/>
    <property type="match status" value="1"/>
</dbReference>
<comment type="similarity">
    <text evidence="1">Belongs to the UPF0235 family.</text>
</comment>
<dbReference type="EMBL" id="WSEL01000003">
    <property type="protein sequence ID" value="MVQ29693.1"/>
    <property type="molecule type" value="Genomic_DNA"/>
</dbReference>
<reference evidence="2 3" key="1">
    <citation type="submission" date="2019-12" db="EMBL/GenBank/DDBJ databases">
        <authorList>
            <person name="Huq M.A."/>
        </authorList>
    </citation>
    <scope>NUCLEOTIDE SEQUENCE [LARGE SCALE GENOMIC DNA]</scope>
    <source>
        <strain evidence="2 3">MAH-25</strain>
    </source>
</reference>
<dbReference type="NCBIfam" id="TIGR00251">
    <property type="entry name" value="DUF167 family protein"/>
    <property type="match status" value="1"/>
</dbReference>
<gene>
    <name evidence="2" type="ORF">GON04_09555</name>
</gene>
<dbReference type="PANTHER" id="PTHR13420:SF7">
    <property type="entry name" value="UPF0235 PROTEIN C15ORF40"/>
    <property type="match status" value="1"/>
</dbReference>
<dbReference type="InterPro" id="IPR003746">
    <property type="entry name" value="DUF167"/>
</dbReference>
<dbReference type="Proteomes" id="UP000469385">
    <property type="component" value="Unassembled WGS sequence"/>
</dbReference>
<evidence type="ECO:0000313" key="3">
    <source>
        <dbReference type="Proteomes" id="UP000469385"/>
    </source>
</evidence>
<dbReference type="SMART" id="SM01152">
    <property type="entry name" value="DUF167"/>
    <property type="match status" value="1"/>
</dbReference>
<dbReference type="InterPro" id="IPR036591">
    <property type="entry name" value="YggU-like_sf"/>
</dbReference>
<organism evidence="2 3">
    <name type="scientific">Ramlibacter pinisoli</name>
    <dbReference type="NCBI Taxonomy" id="2682844"/>
    <lineage>
        <taxon>Bacteria</taxon>
        <taxon>Pseudomonadati</taxon>
        <taxon>Pseudomonadota</taxon>
        <taxon>Betaproteobacteria</taxon>
        <taxon>Burkholderiales</taxon>
        <taxon>Comamonadaceae</taxon>
        <taxon>Ramlibacter</taxon>
    </lineage>
</organism>